<reference evidence="2 3" key="1">
    <citation type="submission" date="2022-08" db="EMBL/GenBank/DDBJ databases">
        <title>Proteogenomics of the novel Dehalobacterium formicoaceticum strain EZ94 highlights a key role of methyltransferases during anaerobic dichloromethane degradation.</title>
        <authorList>
            <person name="Wasmund K."/>
        </authorList>
    </citation>
    <scope>NUCLEOTIDE SEQUENCE [LARGE SCALE GENOMIC DNA]</scope>
    <source>
        <strain evidence="2 3">EZ94</strain>
    </source>
</reference>
<protein>
    <recommendedName>
        <fullName evidence="4">Polysaccharide chain length determinant N-terminal domain-containing protein</fullName>
    </recommendedName>
</protein>
<feature type="transmembrane region" description="Helical" evidence="1">
    <location>
        <begin position="172"/>
        <end position="194"/>
    </location>
</feature>
<dbReference type="Proteomes" id="UP001524944">
    <property type="component" value="Unassembled WGS sequence"/>
</dbReference>
<keyword evidence="3" id="KW-1185">Reference proteome</keyword>
<evidence type="ECO:0008006" key="4">
    <source>
        <dbReference type="Google" id="ProtNLM"/>
    </source>
</evidence>
<dbReference type="InterPro" id="IPR050445">
    <property type="entry name" value="Bact_polysacc_biosynth/exp"/>
</dbReference>
<dbReference type="PANTHER" id="PTHR32309:SF13">
    <property type="entry name" value="FERRIC ENTEROBACTIN TRANSPORT PROTEIN FEPE"/>
    <property type="match status" value="1"/>
</dbReference>
<comment type="caution">
    <text evidence="2">The sequence shown here is derived from an EMBL/GenBank/DDBJ whole genome shotgun (WGS) entry which is preliminary data.</text>
</comment>
<keyword evidence="1" id="KW-0472">Membrane</keyword>
<evidence type="ECO:0000256" key="1">
    <source>
        <dbReference type="SAM" id="Phobius"/>
    </source>
</evidence>
<name>A0ABT1Y2Y9_9FIRM</name>
<accession>A0ABT1Y2Y9</accession>
<evidence type="ECO:0000313" key="2">
    <source>
        <dbReference type="EMBL" id="MCR6545235.1"/>
    </source>
</evidence>
<dbReference type="EMBL" id="JANPWE010000002">
    <property type="protein sequence ID" value="MCR6545235.1"/>
    <property type="molecule type" value="Genomic_DNA"/>
</dbReference>
<dbReference type="RefSeq" id="WP_257912841.1">
    <property type="nucleotide sequence ID" value="NZ_JANPWE010000002.1"/>
</dbReference>
<dbReference type="PANTHER" id="PTHR32309">
    <property type="entry name" value="TYROSINE-PROTEIN KINASE"/>
    <property type="match status" value="1"/>
</dbReference>
<feature type="transmembrane region" description="Helical" evidence="1">
    <location>
        <begin position="12"/>
        <end position="35"/>
    </location>
</feature>
<evidence type="ECO:0000313" key="3">
    <source>
        <dbReference type="Proteomes" id="UP001524944"/>
    </source>
</evidence>
<sequence>MSIHYYQLFKKSLGFMILFALLCAGTMAALSYWVIPKMYEANVSMMIIKNPDSGSEYFYDELIAGREIINDYREILNTDSVLYEIKNEVSRQITGDSNISLDDLGKRINFESFSDSRVFTITYRDTDPYHAQIVVDSIAKVLKTRIVALTKVDNIAILGAAQLPVEPVSPNIVTNGVIAFMLSLFAAFIFVIFIDYLRSMNKKVADYKIKTNLP</sequence>
<proteinExistence type="predicted"/>
<gene>
    <name evidence="2" type="ORF">NVS47_06855</name>
</gene>
<organism evidence="2 3">
    <name type="scientific">Dehalobacterium formicoaceticum</name>
    <dbReference type="NCBI Taxonomy" id="51515"/>
    <lineage>
        <taxon>Bacteria</taxon>
        <taxon>Bacillati</taxon>
        <taxon>Bacillota</taxon>
        <taxon>Clostridia</taxon>
        <taxon>Eubacteriales</taxon>
        <taxon>Peptococcaceae</taxon>
        <taxon>Dehalobacterium</taxon>
    </lineage>
</organism>
<keyword evidence="1" id="KW-1133">Transmembrane helix</keyword>
<keyword evidence="1" id="KW-0812">Transmembrane</keyword>